<protein>
    <submittedName>
        <fullName evidence="3">Uncharacterized protein</fullName>
    </submittedName>
</protein>
<feature type="region of interest" description="Disordered" evidence="1">
    <location>
        <begin position="290"/>
        <end position="310"/>
    </location>
</feature>
<keyword evidence="2" id="KW-0472">Membrane</keyword>
<evidence type="ECO:0000313" key="3">
    <source>
        <dbReference type="EMBL" id="WNY25726.1"/>
    </source>
</evidence>
<name>A0AA96VCL9_9EURY</name>
<dbReference type="AlphaFoldDB" id="A0AA96VCL9"/>
<dbReference type="EMBL" id="CP131060">
    <property type="protein sequence ID" value="WNY25726.1"/>
    <property type="molecule type" value="Genomic_DNA"/>
</dbReference>
<feature type="transmembrane region" description="Helical" evidence="2">
    <location>
        <begin position="6"/>
        <end position="28"/>
    </location>
</feature>
<organism evidence="3 4">
    <name type="scientific">Methanolapillus millepedarum</name>
    <dbReference type="NCBI Taxonomy" id="3028296"/>
    <lineage>
        <taxon>Archaea</taxon>
        <taxon>Methanobacteriati</taxon>
        <taxon>Methanobacteriota</taxon>
        <taxon>Stenosarchaea group</taxon>
        <taxon>Methanomicrobia</taxon>
        <taxon>Methanosarcinales</taxon>
        <taxon>Methanosarcinaceae</taxon>
        <taxon>Methanolapillus</taxon>
    </lineage>
</organism>
<feature type="transmembrane region" description="Helical" evidence="2">
    <location>
        <begin position="67"/>
        <end position="84"/>
    </location>
</feature>
<keyword evidence="2" id="KW-0812">Transmembrane</keyword>
<gene>
    <name evidence="3" type="ORF">MsAc7_12840</name>
</gene>
<keyword evidence="4" id="KW-1185">Reference proteome</keyword>
<evidence type="ECO:0000256" key="2">
    <source>
        <dbReference type="SAM" id="Phobius"/>
    </source>
</evidence>
<reference evidence="3 4" key="1">
    <citation type="submission" date="2023-07" db="EMBL/GenBank/DDBJ databases">
        <title>Closed genoem sequence of Methanosarcinaceae archaeon Ac7.</title>
        <authorList>
            <person name="Poehlein A."/>
            <person name="Protasov E."/>
            <person name="Platt K."/>
            <person name="Reeh H."/>
            <person name="Daniel R."/>
            <person name="Brune A."/>
        </authorList>
    </citation>
    <scope>NUCLEOTIDE SEQUENCE [LARGE SCALE GENOMIC DNA]</scope>
    <source>
        <strain evidence="3 4">Ac7</strain>
    </source>
</reference>
<sequence length="310" mass="35894">MDYFYPIYFLICMLPAVYLATKKNFIVIPNLKYNSFVSRFIFIFPFTSYVFILSVILGSFFKNGSMNIYLISAFLVSVVSILLLEKYALRKDPIPQLQPDFMKHDLYIFSPPYIDIGSGFLRDVESEGDETEEKYGKLHRLKIDDYAFTRFGDFLITKDTLDVFHENNLTGFQVSPVQNDESEIYCLSAMHTMPPFSNKTTLKLEFSPKKLVFDGTIFYDKEVLSNALDFNRSHESFGGNSRFLYSSYISQKYWILSNKAVHVLIHKIGVSQWNFVPVVLSDKAEDGEIKTSNNKNNKFKNESHKSILKN</sequence>
<dbReference type="Proteomes" id="UP001303587">
    <property type="component" value="Chromosome"/>
</dbReference>
<evidence type="ECO:0000256" key="1">
    <source>
        <dbReference type="SAM" id="MobiDB-lite"/>
    </source>
</evidence>
<feature type="transmembrane region" description="Helical" evidence="2">
    <location>
        <begin position="40"/>
        <end position="61"/>
    </location>
</feature>
<feature type="compositionally biased region" description="Basic and acidic residues" evidence="1">
    <location>
        <begin position="299"/>
        <end position="310"/>
    </location>
</feature>
<keyword evidence="2" id="KW-1133">Transmembrane helix</keyword>
<evidence type="ECO:0000313" key="4">
    <source>
        <dbReference type="Proteomes" id="UP001303587"/>
    </source>
</evidence>
<accession>A0AA96VCL9</accession>
<proteinExistence type="predicted"/>